<accession>A0A427XWF4</accession>
<dbReference type="CDD" id="cd00897">
    <property type="entry name" value="UGPase_euk"/>
    <property type="match status" value="1"/>
</dbReference>
<evidence type="ECO:0000256" key="3">
    <source>
        <dbReference type="ARBA" id="ARBA00012415"/>
    </source>
</evidence>
<dbReference type="GO" id="GO:0006011">
    <property type="term" value="P:UDP-alpha-D-glucose metabolic process"/>
    <property type="evidence" value="ECO:0007669"/>
    <property type="project" value="UniProtKB-UniRule"/>
</dbReference>
<dbReference type="SUPFAM" id="SSF53448">
    <property type="entry name" value="Nucleotide-diphospho-sugar transferases"/>
    <property type="match status" value="1"/>
</dbReference>
<evidence type="ECO:0000313" key="11">
    <source>
        <dbReference type="Proteomes" id="UP000279236"/>
    </source>
</evidence>
<comment type="catalytic activity">
    <reaction evidence="6 7">
        <text>alpha-D-glucose 1-phosphate + UTP + H(+) = UDP-alpha-D-glucose + diphosphate</text>
        <dbReference type="Rhea" id="RHEA:19889"/>
        <dbReference type="ChEBI" id="CHEBI:15378"/>
        <dbReference type="ChEBI" id="CHEBI:33019"/>
        <dbReference type="ChEBI" id="CHEBI:46398"/>
        <dbReference type="ChEBI" id="CHEBI:58601"/>
        <dbReference type="ChEBI" id="CHEBI:58885"/>
        <dbReference type="EC" id="2.7.7.9"/>
    </reaction>
</comment>
<keyword evidence="4 7" id="KW-0808">Transferase</keyword>
<dbReference type="GeneID" id="39591365"/>
<dbReference type="OrthoDB" id="932129at2759"/>
<dbReference type="FunFam" id="3.90.550.10:FF:000002">
    <property type="entry name" value="UTP--glucose-1-phosphate uridylyltransferase"/>
    <property type="match status" value="1"/>
</dbReference>
<gene>
    <name evidence="10" type="primary">UGP1</name>
    <name evidence="10" type="ORF">EHS24_006822</name>
</gene>
<evidence type="ECO:0000256" key="8">
    <source>
        <dbReference type="PIRSR" id="PIRSR000806-1"/>
    </source>
</evidence>
<comment type="caution">
    <text evidence="10">The sequence shown here is derived from an EMBL/GenBank/DDBJ whole genome shotgun (WGS) entry which is preliminary data.</text>
</comment>
<feature type="binding site" evidence="9">
    <location>
        <position position="252"/>
    </location>
    <ligand>
        <name>UTP</name>
        <dbReference type="ChEBI" id="CHEBI:46398"/>
    </ligand>
</feature>
<dbReference type="Gene3D" id="2.160.10.10">
    <property type="entry name" value="Hexapeptide repeat proteins"/>
    <property type="match status" value="1"/>
</dbReference>
<dbReference type="Proteomes" id="UP000279236">
    <property type="component" value="Unassembled WGS sequence"/>
</dbReference>
<dbReference type="InterPro" id="IPR016267">
    <property type="entry name" value="UDPGP_trans"/>
</dbReference>
<dbReference type="Pfam" id="PF01704">
    <property type="entry name" value="UDPGP"/>
    <property type="match status" value="1"/>
</dbReference>
<dbReference type="PIRSF" id="PIRSF000806">
    <property type="entry name" value="UDPGP"/>
    <property type="match status" value="1"/>
</dbReference>
<dbReference type="FunFam" id="2.160.10.10:FF:000001">
    <property type="entry name" value="UTP--glucose-1-phosphate uridylyltransferase"/>
    <property type="match status" value="1"/>
</dbReference>
<dbReference type="EMBL" id="RSCE01000004">
    <property type="protein sequence ID" value="RSH83163.1"/>
    <property type="molecule type" value="Genomic_DNA"/>
</dbReference>
<evidence type="ECO:0000256" key="2">
    <source>
        <dbReference type="ARBA" id="ARBA00010401"/>
    </source>
</evidence>
<dbReference type="Gene3D" id="3.90.550.10">
    <property type="entry name" value="Spore Coat Polysaccharide Biosynthesis Protein SpsA, Chain A"/>
    <property type="match status" value="1"/>
</dbReference>
<comment type="similarity">
    <text evidence="2 7">Belongs to the UDPGP type 1 family.</text>
</comment>
<dbReference type="InterPro" id="IPR002618">
    <property type="entry name" value="UDPGP_fam"/>
</dbReference>
<evidence type="ECO:0000256" key="1">
    <source>
        <dbReference type="ARBA" id="ARBA00003449"/>
    </source>
</evidence>
<feature type="binding site" evidence="9">
    <location>
        <position position="221"/>
    </location>
    <ligand>
        <name>UTP</name>
        <dbReference type="ChEBI" id="CHEBI:46398"/>
    </ligand>
</feature>
<proteinExistence type="inferred from homology"/>
<evidence type="ECO:0000313" key="10">
    <source>
        <dbReference type="EMBL" id="RSH83163.1"/>
    </source>
</evidence>
<dbReference type="EC" id="2.7.7.9" evidence="3 7"/>
<evidence type="ECO:0000256" key="5">
    <source>
        <dbReference type="ARBA" id="ARBA00022695"/>
    </source>
</evidence>
<feature type="binding site" evidence="9">
    <location>
        <position position="129"/>
    </location>
    <ligand>
        <name>UTP</name>
        <dbReference type="ChEBI" id="CHEBI:46398"/>
    </ligand>
</feature>
<feature type="binding site" evidence="9">
    <location>
        <position position="391"/>
    </location>
    <ligand>
        <name>UTP</name>
        <dbReference type="ChEBI" id="CHEBI:46398"/>
    </ligand>
</feature>
<organism evidence="10 11">
    <name type="scientific">Apiotrichum porosum</name>
    <dbReference type="NCBI Taxonomy" id="105984"/>
    <lineage>
        <taxon>Eukaryota</taxon>
        <taxon>Fungi</taxon>
        <taxon>Dikarya</taxon>
        <taxon>Basidiomycota</taxon>
        <taxon>Agaricomycotina</taxon>
        <taxon>Tremellomycetes</taxon>
        <taxon>Trichosporonales</taxon>
        <taxon>Trichosporonaceae</taxon>
        <taxon>Apiotrichum</taxon>
    </lineage>
</organism>
<sequence>MATLAAQPTAAQQARQRGVSSIDFKSATTGVAAKTMRNELNRMVGGVTDPAKRKIVSAEMDSFFLLFNRYLTEKAKGEKIDWEKIQPPKPEQVRPYKVLPDVNPSILSKLAVLKLNGGLGTTMGCVGPKSIIEVREGMTFLDLSVRQIEHLNEKYNVNVPFILMNSFNTDDDTARIIQKYQNHNINILTFNQSKYPRVDKESLLPCPDSAAADKANWYPPGHGDIYDALTNSGLLDQLIAAGKEYIFISNVDNLGAVVDLNIFQTMIDAQAEYVMEVTDKTKADIKGGTIIDYEGKPRLLEVAQVPKDHLDEFCSTRKFKIFNTNNIWVNLKAIKRVMDNDELNLEIIVNNKVTDKGQAVIQLETAIGAAIKHFDSAIGINVPRSRFLPVKSCSDLLLIKSSLYNLQHGVLTMDKTREFGGTPVVKLGDDFKKVANFEKRFKSIPDIKELDHLTVSGNVWFGKGIRLAGTCIFVATEGNKIMIPDGTNLENKLITGNLSIIDH</sequence>
<dbReference type="InterPro" id="IPR029044">
    <property type="entry name" value="Nucleotide-diphossugar_trans"/>
</dbReference>
<dbReference type="RefSeq" id="XP_028477115.1">
    <property type="nucleotide sequence ID" value="XM_028622223.1"/>
</dbReference>
<dbReference type="PANTHER" id="PTHR43511">
    <property type="match status" value="1"/>
</dbReference>
<evidence type="ECO:0000256" key="7">
    <source>
        <dbReference type="PIRNR" id="PIRNR000806"/>
    </source>
</evidence>
<evidence type="ECO:0000256" key="9">
    <source>
        <dbReference type="PIRSR" id="PIRSR000806-2"/>
    </source>
</evidence>
<evidence type="ECO:0000256" key="6">
    <source>
        <dbReference type="ARBA" id="ARBA00048128"/>
    </source>
</evidence>
<protein>
    <recommendedName>
        <fullName evidence="3 7">UTP--glucose-1-phosphate uridylyltransferase</fullName>
        <ecNumber evidence="3 7">2.7.7.9</ecNumber>
    </recommendedName>
</protein>
<keyword evidence="5 7" id="KW-0548">Nucleotidyltransferase</keyword>
<reference evidence="10 11" key="1">
    <citation type="submission" date="2018-11" db="EMBL/GenBank/DDBJ databases">
        <title>Genome sequence of Apiotrichum porosum DSM 27194.</title>
        <authorList>
            <person name="Aliyu H."/>
            <person name="Gorte O."/>
            <person name="Ochsenreither K."/>
        </authorList>
    </citation>
    <scope>NUCLEOTIDE SEQUENCE [LARGE SCALE GENOMIC DNA]</scope>
    <source>
        <strain evidence="10 11">DSM 27194</strain>
    </source>
</reference>
<evidence type="ECO:0000256" key="4">
    <source>
        <dbReference type="ARBA" id="ARBA00022679"/>
    </source>
</evidence>
<comment type="function">
    <text evidence="1">Plays a central role as a glucosyl donor in cellular metabolic pathways.</text>
</comment>
<name>A0A427XWF4_9TREE</name>
<feature type="binding site" evidence="9">
    <location>
        <position position="192"/>
    </location>
    <ligand>
        <name>UTP</name>
        <dbReference type="ChEBI" id="CHEBI:46398"/>
    </ligand>
</feature>
<dbReference type="STRING" id="105984.A0A427XWF4"/>
<feature type="binding site" evidence="8">
    <location>
        <position position="222"/>
    </location>
    <ligand>
        <name>substrate</name>
    </ligand>
</feature>
<dbReference type="AlphaFoldDB" id="A0A427XWF4"/>
<keyword evidence="11" id="KW-1185">Reference proteome</keyword>
<dbReference type="GO" id="GO:0003983">
    <property type="term" value="F:UTP:glucose-1-phosphate uridylyltransferase activity"/>
    <property type="evidence" value="ECO:0007669"/>
    <property type="project" value="UniProtKB-EC"/>
</dbReference>